<feature type="domain" description="RRN6 helical bundle" evidence="4">
    <location>
        <begin position="604"/>
        <end position="739"/>
    </location>
</feature>
<proteinExistence type="predicted"/>
<dbReference type="PANTHER" id="PTHR28221:SF2">
    <property type="entry name" value="RNA POLYMERASE I-SPECIFIC TRANSCRIPTION INITIATION FACTOR RRN6"/>
    <property type="match status" value="1"/>
</dbReference>
<dbReference type="Pfam" id="PF20639">
    <property type="entry name" value="Rrn6_K-rich"/>
    <property type="match status" value="1"/>
</dbReference>
<dbReference type="GO" id="GO:0042790">
    <property type="term" value="P:nucleolar large rRNA transcription by RNA polymerase I"/>
    <property type="evidence" value="ECO:0007669"/>
    <property type="project" value="TreeGrafter"/>
</dbReference>
<dbReference type="InterPro" id="IPR048536">
    <property type="entry name" value="Rrn6_K-rich"/>
</dbReference>
<evidence type="ECO:0000259" key="3">
    <source>
        <dbReference type="Pfam" id="PF20639"/>
    </source>
</evidence>
<feature type="domain" description="RRN6 K-rich C-terminal" evidence="3">
    <location>
        <begin position="820"/>
        <end position="948"/>
    </location>
</feature>
<keyword evidence="6" id="KW-1185">Reference proteome</keyword>
<dbReference type="GO" id="GO:0001179">
    <property type="term" value="F:RNA polymerase I general transcription initiation factor binding"/>
    <property type="evidence" value="ECO:0007669"/>
    <property type="project" value="TreeGrafter"/>
</dbReference>
<comment type="caution">
    <text evidence="5">The sequence shown here is derived from an EMBL/GenBank/DDBJ whole genome shotgun (WGS) entry which is preliminary data.</text>
</comment>
<evidence type="ECO:0000259" key="2">
    <source>
        <dbReference type="Pfam" id="PF10214"/>
    </source>
</evidence>
<dbReference type="AlphaFoldDB" id="A0AAV9X5L8"/>
<feature type="compositionally biased region" description="Basic residues" evidence="1">
    <location>
        <begin position="856"/>
        <end position="867"/>
    </location>
</feature>
<dbReference type="PANTHER" id="PTHR28221">
    <property type="entry name" value="RNA POLYMERASE I-SPECIFIC TRANSCRIPTION INITIATION FACTOR RRN6"/>
    <property type="match status" value="1"/>
</dbReference>
<evidence type="ECO:0000259" key="4">
    <source>
        <dbReference type="Pfam" id="PF20640"/>
    </source>
</evidence>
<dbReference type="InterPro" id="IPR048535">
    <property type="entry name" value="RRN6_beta-prop"/>
</dbReference>
<dbReference type="EMBL" id="JAVHJO010000010">
    <property type="protein sequence ID" value="KAK6535146.1"/>
    <property type="molecule type" value="Genomic_DNA"/>
</dbReference>
<evidence type="ECO:0000256" key="1">
    <source>
        <dbReference type="SAM" id="MobiDB-lite"/>
    </source>
</evidence>
<feature type="region of interest" description="Disordered" evidence="1">
    <location>
        <begin position="26"/>
        <end position="73"/>
    </location>
</feature>
<accession>A0AAV9X5L8</accession>
<protein>
    <submittedName>
        <fullName evidence="5">Uncharacterized protein</fullName>
    </submittedName>
</protein>
<gene>
    <name evidence="5" type="ORF">TWF694_001624</name>
</gene>
<dbReference type="Pfam" id="PF20640">
    <property type="entry name" value="Rrn6_HB"/>
    <property type="match status" value="1"/>
</dbReference>
<evidence type="ECO:0000313" key="6">
    <source>
        <dbReference type="Proteomes" id="UP001365542"/>
    </source>
</evidence>
<dbReference type="InterPro" id="IPR019350">
    <property type="entry name" value="RNA_pol_I-sp_TIF_RRN6-like"/>
</dbReference>
<feature type="compositionally biased region" description="Basic residues" evidence="1">
    <location>
        <begin position="939"/>
        <end position="948"/>
    </location>
</feature>
<feature type="region of interest" description="Disordered" evidence="1">
    <location>
        <begin position="907"/>
        <end position="948"/>
    </location>
</feature>
<dbReference type="GO" id="GO:0001163">
    <property type="term" value="F:RNA polymerase I transcription regulatory region sequence-specific DNA binding"/>
    <property type="evidence" value="ECO:0007669"/>
    <property type="project" value="TreeGrafter"/>
</dbReference>
<sequence>MSTFDYGTLGHVEYRSTTGEWHFLSRTRSPRDPLALGKPILVARPSSEKRDEEKEREKDEEKREEKEDGVKDGILKASNSGRQKVTQQFTSDHPIFAPAAYHIIDLFEESDAVQRLSPWPISRLGSIMTIVYASDHDNLLGGKHERRVLAYATGSIGQHLGIAAIGSQRLAGDNLIIRRPTIKQQSETVFTCNTTIEQIIPVCEVEKDNKRPYILLRTQSCIYVLQLKNETRFRDKALSFAVDLVGVLKITEAGGERFLHTAVNPWFGEQIALLDARGQLTLWQFNFKNTNRRTYAPLTPKQIFVGKTNSKDANSAVHWANLTWGSTQKDLVIAKRRELFILNIETGISTDIWKNVFPDYISDAELISLTRHPNKPGCLVLLTNYTLHLIEIHPAIKSVLIWRHCRHPEDRSLSCSIWNLDNDPCALLFSRYNPHITVLWGMQTRQSLDLSILVSKVLDSPLMGLVLLGGLVEEMTNQSRKKRAGIFSLLMIGSNYDIWSQEYTHDPNIENTIFRQNRKLKRAPLSSRIIDLSDEDSNSDGSTTATEDIDLDSSFKRLSLGACKREVSKAFSLDLKEIYNEAFDDESSFYKTGARASGRSFTDNYLGALRSILLNGDSNRTNESLTLLQLKTKLQGLFDDVGFLKTEIRNVCTAKSSKVNILDLESALTINSMSGMALACSKESHEASPTQQGVAARSLYDTLVGVWLGSLPTDSPAKLRLRRERIARMISGEIALSSIGLYGNGRNTSQGRAISLSGRDMEGESNMFQGDYPMEVEPSGASDMEREHAMNNNMSDAPSGMLIERFTPLTRNLVGSHDVNALLSDWDTEKTPCEYQWNELSTIWKRTAPSPSKLRSGSRKSNRHRQTASRPRGNRMLDSASAHEPPTTQPITSSEISAYINLVSSQATQHVESGLRRDHSGPRFPSSQTHRGKYGDSRRAKKRRMEGF</sequence>
<dbReference type="Proteomes" id="UP001365542">
    <property type="component" value="Unassembled WGS sequence"/>
</dbReference>
<evidence type="ECO:0000313" key="5">
    <source>
        <dbReference type="EMBL" id="KAK6535146.1"/>
    </source>
</evidence>
<dbReference type="Pfam" id="PF10214">
    <property type="entry name" value="Rrn6_beta-prop"/>
    <property type="match status" value="1"/>
</dbReference>
<feature type="region of interest" description="Disordered" evidence="1">
    <location>
        <begin position="848"/>
        <end position="892"/>
    </location>
</feature>
<feature type="domain" description="RRN6 beta-propeller" evidence="2">
    <location>
        <begin position="125"/>
        <end position="447"/>
    </location>
</feature>
<feature type="compositionally biased region" description="Basic and acidic residues" evidence="1">
    <location>
        <begin position="46"/>
        <end position="73"/>
    </location>
</feature>
<organism evidence="5 6">
    <name type="scientific">Orbilia ellipsospora</name>
    <dbReference type="NCBI Taxonomy" id="2528407"/>
    <lineage>
        <taxon>Eukaryota</taxon>
        <taxon>Fungi</taxon>
        <taxon>Dikarya</taxon>
        <taxon>Ascomycota</taxon>
        <taxon>Pezizomycotina</taxon>
        <taxon>Orbiliomycetes</taxon>
        <taxon>Orbiliales</taxon>
        <taxon>Orbiliaceae</taxon>
        <taxon>Orbilia</taxon>
    </lineage>
</organism>
<dbReference type="GO" id="GO:0070860">
    <property type="term" value="C:RNA polymerase I core factor complex"/>
    <property type="evidence" value="ECO:0007669"/>
    <property type="project" value="TreeGrafter"/>
</dbReference>
<dbReference type="InterPro" id="IPR048537">
    <property type="entry name" value="RRN6_HB"/>
</dbReference>
<name>A0AAV9X5L8_9PEZI</name>
<reference evidence="5 6" key="1">
    <citation type="submission" date="2019-10" db="EMBL/GenBank/DDBJ databases">
        <authorList>
            <person name="Palmer J.M."/>
        </authorList>
    </citation>
    <scope>NUCLEOTIDE SEQUENCE [LARGE SCALE GENOMIC DNA]</scope>
    <source>
        <strain evidence="5 6">TWF694</strain>
    </source>
</reference>